<sequence>MLPPFPRHHIPLFSSSPFKGPTSTFGKDSRESKKNIYVRSVEMSNASVRNVDVVVYNATQHKCYECHMEMERGSKDSSKRRYSTIRDALEVLRSLYKNQPEVSVATTICVTKHQSAKPYNHTFEEASLPVVYKTFLRNSGHF</sequence>
<dbReference type="EMBL" id="JAYRBN010000037">
    <property type="protein sequence ID" value="KAL2747094.1"/>
    <property type="molecule type" value="Genomic_DNA"/>
</dbReference>
<evidence type="ECO:0000313" key="1">
    <source>
        <dbReference type="EMBL" id="KAL2747094.1"/>
    </source>
</evidence>
<gene>
    <name evidence="1" type="ORF">V1477_005464</name>
</gene>
<protein>
    <submittedName>
        <fullName evidence="1">Uncharacterized protein</fullName>
    </submittedName>
</protein>
<dbReference type="AlphaFoldDB" id="A0ABD2CQM3"/>
<dbReference type="Proteomes" id="UP001607303">
    <property type="component" value="Unassembled WGS sequence"/>
</dbReference>
<comment type="caution">
    <text evidence="1">The sequence shown here is derived from an EMBL/GenBank/DDBJ whole genome shotgun (WGS) entry which is preliminary data.</text>
</comment>
<organism evidence="1 2">
    <name type="scientific">Vespula maculifrons</name>
    <name type="common">Eastern yellow jacket</name>
    <name type="synonym">Wasp</name>
    <dbReference type="NCBI Taxonomy" id="7453"/>
    <lineage>
        <taxon>Eukaryota</taxon>
        <taxon>Metazoa</taxon>
        <taxon>Ecdysozoa</taxon>
        <taxon>Arthropoda</taxon>
        <taxon>Hexapoda</taxon>
        <taxon>Insecta</taxon>
        <taxon>Pterygota</taxon>
        <taxon>Neoptera</taxon>
        <taxon>Endopterygota</taxon>
        <taxon>Hymenoptera</taxon>
        <taxon>Apocrita</taxon>
        <taxon>Aculeata</taxon>
        <taxon>Vespoidea</taxon>
        <taxon>Vespidae</taxon>
        <taxon>Vespinae</taxon>
        <taxon>Vespula</taxon>
    </lineage>
</organism>
<reference evidence="1 2" key="1">
    <citation type="journal article" date="2024" name="Ann. Entomol. Soc. Am.">
        <title>Genomic analyses of the southern and eastern yellowjacket wasps (Hymenoptera: Vespidae) reveal evolutionary signatures of social life.</title>
        <authorList>
            <person name="Catto M.A."/>
            <person name="Caine P.B."/>
            <person name="Orr S.E."/>
            <person name="Hunt B.G."/>
            <person name="Goodisman M.A.D."/>
        </authorList>
    </citation>
    <scope>NUCLEOTIDE SEQUENCE [LARGE SCALE GENOMIC DNA]</scope>
    <source>
        <strain evidence="1">232</strain>
        <tissue evidence="1">Head and thorax</tissue>
    </source>
</reference>
<keyword evidence="2" id="KW-1185">Reference proteome</keyword>
<name>A0ABD2CQM3_VESMC</name>
<evidence type="ECO:0000313" key="2">
    <source>
        <dbReference type="Proteomes" id="UP001607303"/>
    </source>
</evidence>
<proteinExistence type="predicted"/>
<accession>A0ABD2CQM3</accession>